<evidence type="ECO:0000313" key="1">
    <source>
        <dbReference type="EMBL" id="TDP59685.1"/>
    </source>
</evidence>
<sequence length="82" mass="8706">MSALSTPKPVSAVPSPCTNVCRMHAPTGWCEGCARTIPEIAAWSKLDDQAKRAVLALLPPRRELLVEQHGVFSAAEPASNAP</sequence>
<reference evidence="1 2" key="1">
    <citation type="submission" date="2019-03" db="EMBL/GenBank/DDBJ databases">
        <title>Genomic Encyclopedia of Type Strains, Phase IV (KMG-IV): sequencing the most valuable type-strain genomes for metagenomic binning, comparative biology and taxonomic classification.</title>
        <authorList>
            <person name="Goeker M."/>
        </authorList>
    </citation>
    <scope>NUCLEOTIDE SEQUENCE [LARGE SCALE GENOMIC DNA]</scope>
    <source>
        <strain evidence="1 2">DSM 16998</strain>
    </source>
</reference>
<dbReference type="OrthoDB" id="8911262at2"/>
<dbReference type="Proteomes" id="UP000295361">
    <property type="component" value="Unassembled WGS sequence"/>
</dbReference>
<evidence type="ECO:0000313" key="2">
    <source>
        <dbReference type="Proteomes" id="UP000295361"/>
    </source>
</evidence>
<name>A0A4R6QBP1_9BURK</name>
<dbReference type="InParanoid" id="A0A4R6QBP1"/>
<proteinExistence type="predicted"/>
<dbReference type="Pfam" id="PF06945">
    <property type="entry name" value="DUF1289"/>
    <property type="match status" value="1"/>
</dbReference>
<gene>
    <name evidence="1" type="ORF">DES47_1173</name>
</gene>
<organism evidence="1 2">
    <name type="scientific">Roseateles toxinivorans</name>
    <dbReference type="NCBI Taxonomy" id="270368"/>
    <lineage>
        <taxon>Bacteria</taxon>
        <taxon>Pseudomonadati</taxon>
        <taxon>Pseudomonadota</taxon>
        <taxon>Betaproteobacteria</taxon>
        <taxon>Burkholderiales</taxon>
        <taxon>Sphaerotilaceae</taxon>
        <taxon>Roseateles</taxon>
    </lineage>
</organism>
<protein>
    <submittedName>
        <fullName evidence="1">Putative Fe-S protein YdhL (DUF1289 family)</fullName>
    </submittedName>
</protein>
<dbReference type="InterPro" id="IPR010710">
    <property type="entry name" value="DUF1289"/>
</dbReference>
<dbReference type="PANTHER" id="PTHR35175:SF2">
    <property type="entry name" value="DUF1289 DOMAIN-CONTAINING PROTEIN"/>
    <property type="match status" value="1"/>
</dbReference>
<dbReference type="RefSeq" id="WP_133703983.1">
    <property type="nucleotide sequence ID" value="NZ_SNXS01000017.1"/>
</dbReference>
<comment type="caution">
    <text evidence="1">The sequence shown here is derived from an EMBL/GenBank/DDBJ whole genome shotgun (WGS) entry which is preliminary data.</text>
</comment>
<dbReference type="AlphaFoldDB" id="A0A4R6QBP1"/>
<accession>A0A4R6QBP1</accession>
<dbReference type="PANTHER" id="PTHR35175">
    <property type="entry name" value="DUF1289 DOMAIN-CONTAINING PROTEIN"/>
    <property type="match status" value="1"/>
</dbReference>
<dbReference type="EMBL" id="SNXS01000017">
    <property type="protein sequence ID" value="TDP59685.1"/>
    <property type="molecule type" value="Genomic_DNA"/>
</dbReference>
<keyword evidence="2" id="KW-1185">Reference proteome</keyword>